<evidence type="ECO:0000313" key="2">
    <source>
        <dbReference type="Proteomes" id="UP000189674"/>
    </source>
</evidence>
<proteinExistence type="predicted"/>
<gene>
    <name evidence="1" type="ORF">STSP2_00250</name>
</gene>
<keyword evidence="2" id="KW-1185">Reference proteome</keyword>
<evidence type="ECO:0000313" key="1">
    <source>
        <dbReference type="EMBL" id="AQT67109.1"/>
    </source>
</evidence>
<organism evidence="1 2">
    <name type="scientific">Anaerohalosphaera lusitana</name>
    <dbReference type="NCBI Taxonomy" id="1936003"/>
    <lineage>
        <taxon>Bacteria</taxon>
        <taxon>Pseudomonadati</taxon>
        <taxon>Planctomycetota</taxon>
        <taxon>Phycisphaerae</taxon>
        <taxon>Sedimentisphaerales</taxon>
        <taxon>Anaerohalosphaeraceae</taxon>
        <taxon>Anaerohalosphaera</taxon>
    </lineage>
</organism>
<reference evidence="2" key="1">
    <citation type="submission" date="2017-02" db="EMBL/GenBank/DDBJ databases">
        <title>Comparative genomics and description of representatives of a novel lineage of planctomycetes thriving in anoxic sediments.</title>
        <authorList>
            <person name="Spring S."/>
            <person name="Bunk B."/>
            <person name="Sproer C."/>
        </authorList>
    </citation>
    <scope>NUCLEOTIDE SEQUENCE [LARGE SCALE GENOMIC DNA]</scope>
    <source>
        <strain evidence="2">ST-NAGAB-D1</strain>
    </source>
</reference>
<name>A0A1U9NGP9_9BACT</name>
<protein>
    <submittedName>
        <fullName evidence="1">Uncharacterized protein</fullName>
    </submittedName>
</protein>
<accession>A0A1U9NGP9</accession>
<sequence>MANAMIELPFYVSRAGEPLEGAAAGMSFLNLMTVGGVDKSGSQPMIEEIGGGWYKFNVAYGTAPFDEGDLVGVIDADAGGSLGLCLEERYIPVEARLDYYALNRLVCRMSQDKLNGDMVLKNLDGEGMLMLKIVEGESQVERLPEVV</sequence>
<dbReference type="AlphaFoldDB" id="A0A1U9NGP9"/>
<dbReference type="KEGG" id="alus:STSP2_00250"/>
<dbReference type="Proteomes" id="UP000189674">
    <property type="component" value="Chromosome"/>
</dbReference>
<dbReference type="EMBL" id="CP019791">
    <property type="protein sequence ID" value="AQT67109.1"/>
    <property type="molecule type" value="Genomic_DNA"/>
</dbReference>
<dbReference type="STRING" id="1936003.STSP2_00250"/>
<dbReference type="RefSeq" id="WP_146659080.1">
    <property type="nucleotide sequence ID" value="NZ_CP019791.1"/>
</dbReference>